<dbReference type="InterPro" id="IPR000477">
    <property type="entry name" value="RT_dom"/>
</dbReference>
<sequence length="209" mass="23843">MFYLSTKKFFVNMHTDSKIILYPNFSVIELNTNGVRRGWNDSGGLDQRQYGFRKGHSTTDVVHRDRGTKWTQKKNWYSYIEHSKRLNSAPWEGIMKAMKEKKVPMYIRQIIDSYLDNRTLVINTEDQKKIVKLLSGVPQGSVLGPTLWNIIYDGLLRIRFPTGVSFLAFANDVALVAVGRDSIELGNLLSEAVDTTKIWLSNNGLKIAA</sequence>
<keyword evidence="2" id="KW-0695">RNA-directed DNA polymerase</keyword>
<gene>
    <name evidence="2" type="primary">RTase_9</name>
    <name evidence="2" type="ORF">g.38254</name>
</gene>
<dbReference type="PROSITE" id="PS50878">
    <property type="entry name" value="RT_POL"/>
    <property type="match status" value="1"/>
</dbReference>
<feature type="domain" description="Reverse transcriptase" evidence="1">
    <location>
        <begin position="1"/>
        <end position="209"/>
    </location>
</feature>
<reference evidence="2" key="1">
    <citation type="submission" date="2018-04" db="EMBL/GenBank/DDBJ databases">
        <title>Transcriptome assembly of Sipha flava.</title>
        <authorList>
            <person name="Scully E.D."/>
            <person name="Geib S.M."/>
            <person name="Palmer N.A."/>
            <person name="Koch K."/>
            <person name="Bradshaw J."/>
            <person name="Heng-Moss T."/>
            <person name="Sarath G."/>
        </authorList>
    </citation>
    <scope>NUCLEOTIDE SEQUENCE</scope>
</reference>
<protein>
    <submittedName>
        <fullName evidence="2">Putative RNA-directed DNA polymerase</fullName>
    </submittedName>
</protein>
<evidence type="ECO:0000313" key="2">
    <source>
        <dbReference type="EMBL" id="MBY69313.1"/>
    </source>
</evidence>
<name>A0A2S2PV96_9HEMI</name>
<dbReference type="PANTHER" id="PTHR19446">
    <property type="entry name" value="REVERSE TRANSCRIPTASES"/>
    <property type="match status" value="1"/>
</dbReference>
<organism evidence="2">
    <name type="scientific">Sipha flava</name>
    <name type="common">yellow sugarcane aphid</name>
    <dbReference type="NCBI Taxonomy" id="143950"/>
    <lineage>
        <taxon>Eukaryota</taxon>
        <taxon>Metazoa</taxon>
        <taxon>Ecdysozoa</taxon>
        <taxon>Arthropoda</taxon>
        <taxon>Hexapoda</taxon>
        <taxon>Insecta</taxon>
        <taxon>Pterygota</taxon>
        <taxon>Neoptera</taxon>
        <taxon>Paraneoptera</taxon>
        <taxon>Hemiptera</taxon>
        <taxon>Sternorrhyncha</taxon>
        <taxon>Aphidomorpha</taxon>
        <taxon>Aphidoidea</taxon>
        <taxon>Aphididae</taxon>
        <taxon>Sipha</taxon>
    </lineage>
</organism>
<dbReference type="EMBL" id="GGMS01000110">
    <property type="protein sequence ID" value="MBY69313.1"/>
    <property type="molecule type" value="Transcribed_RNA"/>
</dbReference>
<dbReference type="AlphaFoldDB" id="A0A2S2PV96"/>
<dbReference type="Pfam" id="PF00078">
    <property type="entry name" value="RVT_1"/>
    <property type="match status" value="1"/>
</dbReference>
<dbReference type="GO" id="GO:0003964">
    <property type="term" value="F:RNA-directed DNA polymerase activity"/>
    <property type="evidence" value="ECO:0007669"/>
    <property type="project" value="UniProtKB-KW"/>
</dbReference>
<proteinExistence type="predicted"/>
<keyword evidence="2" id="KW-0548">Nucleotidyltransferase</keyword>
<evidence type="ECO:0000259" key="1">
    <source>
        <dbReference type="PROSITE" id="PS50878"/>
    </source>
</evidence>
<keyword evidence="2" id="KW-0808">Transferase</keyword>
<accession>A0A2S2PV96</accession>